<sequence length="168" mass="18520">MARRRRKGNFKNARIRLTRTNAWEGNLCSPDNGCPDVAAWCALFFLPPFIASNICFSSSFLTTSFILTAPSSLTCDTETSRPPALALVIASTTLVLLRIDAPFGPRHFECRASLFPSANDFNSMVLLSFALSPLSLITLVFSLLDLKISSVFETLYTNWAPNGDGKYK</sequence>
<dbReference type="AlphaFoldDB" id="A0A059API0"/>
<proteinExistence type="predicted"/>
<feature type="transmembrane region" description="Helical" evidence="1">
    <location>
        <begin position="121"/>
        <end position="144"/>
    </location>
</feature>
<protein>
    <submittedName>
        <fullName evidence="2">Uncharacterized protein</fullName>
    </submittedName>
</protein>
<keyword evidence="1" id="KW-1133">Transmembrane helix</keyword>
<name>A0A059API0_EUCGR</name>
<evidence type="ECO:0000256" key="1">
    <source>
        <dbReference type="SAM" id="Phobius"/>
    </source>
</evidence>
<evidence type="ECO:0000313" key="2">
    <source>
        <dbReference type="EMBL" id="KCW55586.1"/>
    </source>
</evidence>
<dbReference type="EMBL" id="KK198761">
    <property type="protein sequence ID" value="KCW55586.1"/>
    <property type="molecule type" value="Genomic_DNA"/>
</dbReference>
<keyword evidence="1" id="KW-0812">Transmembrane</keyword>
<gene>
    <name evidence="2" type="ORF">EUGRSUZ_I01457</name>
</gene>
<dbReference type="InParanoid" id="A0A059API0"/>
<organism evidence="2">
    <name type="scientific">Eucalyptus grandis</name>
    <name type="common">Flooded gum</name>
    <dbReference type="NCBI Taxonomy" id="71139"/>
    <lineage>
        <taxon>Eukaryota</taxon>
        <taxon>Viridiplantae</taxon>
        <taxon>Streptophyta</taxon>
        <taxon>Embryophyta</taxon>
        <taxon>Tracheophyta</taxon>
        <taxon>Spermatophyta</taxon>
        <taxon>Magnoliopsida</taxon>
        <taxon>eudicotyledons</taxon>
        <taxon>Gunneridae</taxon>
        <taxon>Pentapetalae</taxon>
        <taxon>rosids</taxon>
        <taxon>malvids</taxon>
        <taxon>Myrtales</taxon>
        <taxon>Myrtaceae</taxon>
        <taxon>Myrtoideae</taxon>
        <taxon>Eucalypteae</taxon>
        <taxon>Eucalyptus</taxon>
    </lineage>
</organism>
<keyword evidence="1" id="KW-0472">Membrane</keyword>
<accession>A0A059API0</accession>
<dbReference type="Gramene" id="KCW55586">
    <property type="protein sequence ID" value="KCW55586"/>
    <property type="gene ID" value="EUGRSUZ_I01457"/>
</dbReference>
<reference evidence="2" key="1">
    <citation type="submission" date="2013-07" db="EMBL/GenBank/DDBJ databases">
        <title>The genome of Eucalyptus grandis.</title>
        <authorList>
            <person name="Schmutz J."/>
            <person name="Hayes R."/>
            <person name="Myburg A."/>
            <person name="Tuskan G."/>
            <person name="Grattapaglia D."/>
            <person name="Rokhsar D.S."/>
        </authorList>
    </citation>
    <scope>NUCLEOTIDE SEQUENCE</scope>
    <source>
        <tissue evidence="2">Leaf extractions</tissue>
    </source>
</reference>